<dbReference type="AlphaFoldDB" id="A0A7I8VXU1"/>
<gene>
    <name evidence="13" type="ORF">DGYR_LOCUS9042</name>
</gene>
<evidence type="ECO:0000256" key="11">
    <source>
        <dbReference type="SAM" id="SignalP"/>
    </source>
</evidence>
<keyword evidence="4" id="KW-0964">Secreted</keyword>
<dbReference type="SMART" id="SM00063">
    <property type="entry name" value="FRI"/>
    <property type="match status" value="1"/>
</dbReference>
<dbReference type="Pfam" id="PF01392">
    <property type="entry name" value="Fz"/>
    <property type="match status" value="1"/>
</dbReference>
<evidence type="ECO:0000313" key="13">
    <source>
        <dbReference type="EMBL" id="CAD5121043.1"/>
    </source>
</evidence>
<evidence type="ECO:0000256" key="1">
    <source>
        <dbReference type="ARBA" id="ARBA00004613"/>
    </source>
</evidence>
<keyword evidence="8 9" id="KW-1015">Disulfide bond</keyword>
<name>A0A7I8VXU1_9ANNE</name>
<dbReference type="InterPro" id="IPR036790">
    <property type="entry name" value="Frizzled_dom_sf"/>
</dbReference>
<dbReference type="OrthoDB" id="5985572at2759"/>
<dbReference type="PANTHER" id="PTHR11309">
    <property type="entry name" value="FRIZZLED"/>
    <property type="match status" value="1"/>
</dbReference>
<dbReference type="PANTHER" id="PTHR11309:SF148">
    <property type="entry name" value="SECRETED FRIZZLED-RELATED PROTEIN 1"/>
    <property type="match status" value="1"/>
</dbReference>
<feature type="signal peptide" evidence="11">
    <location>
        <begin position="1"/>
        <end position="18"/>
    </location>
</feature>
<evidence type="ECO:0000256" key="3">
    <source>
        <dbReference type="ARBA" id="ARBA00022473"/>
    </source>
</evidence>
<sequence>MHRLLFFIAIGLRMLASAEWEDWSMSSEIRSNRRCIDIPSNMSLCKDLNYTQMVLPNLLDHETVPEAVSQSTIWLQLVDQNCFPHTRLFLCTLFAPLCFDPLVKPCRSLCEDTRRHCEPIMKKHRYSWPVILNCSKFEEKDPCVRAPKAAQKTTPTARIAVRPTDSIIKKMNNNSCGECEMNTKPSNRMICSSKFLIRTRLININSRKVLQTSSKRKLIQGSKKLRKKRLILRCNGCRGIKSGLKLLFGSRKKGSYIVEHIISYDKKKKWMKSLNRKTLKSKCKKYRKSRDKGRKAKKPRL</sequence>
<dbReference type="Gene3D" id="1.10.2000.10">
    <property type="entry name" value="Frizzled cysteine-rich domain"/>
    <property type="match status" value="1"/>
</dbReference>
<evidence type="ECO:0000256" key="9">
    <source>
        <dbReference type="PROSITE-ProRule" id="PRU00090"/>
    </source>
</evidence>
<keyword evidence="14" id="KW-1185">Reference proteome</keyword>
<dbReference type="EMBL" id="CAJFCJ010000013">
    <property type="protein sequence ID" value="CAD5121043.1"/>
    <property type="molecule type" value="Genomic_DNA"/>
</dbReference>
<organism evidence="13 14">
    <name type="scientific">Dimorphilus gyrociliatus</name>
    <dbReference type="NCBI Taxonomy" id="2664684"/>
    <lineage>
        <taxon>Eukaryota</taxon>
        <taxon>Metazoa</taxon>
        <taxon>Spiralia</taxon>
        <taxon>Lophotrochozoa</taxon>
        <taxon>Annelida</taxon>
        <taxon>Polychaeta</taxon>
        <taxon>Polychaeta incertae sedis</taxon>
        <taxon>Dinophilidae</taxon>
        <taxon>Dimorphilus</taxon>
    </lineage>
</organism>
<evidence type="ECO:0000259" key="12">
    <source>
        <dbReference type="PROSITE" id="PS50038"/>
    </source>
</evidence>
<comment type="caution">
    <text evidence="13">The sequence shown here is derived from an EMBL/GenBank/DDBJ whole genome shotgun (WGS) entry which is preliminary data.</text>
</comment>
<dbReference type="GO" id="GO:0035567">
    <property type="term" value="P:non-canonical Wnt signaling pathway"/>
    <property type="evidence" value="ECO:0007669"/>
    <property type="project" value="TreeGrafter"/>
</dbReference>
<comment type="caution">
    <text evidence="9">Lacks conserved residue(s) required for the propagation of feature annotation.</text>
</comment>
<evidence type="ECO:0000256" key="8">
    <source>
        <dbReference type="ARBA" id="ARBA00023157"/>
    </source>
</evidence>
<comment type="similarity">
    <text evidence="2">Belongs to the secreted frizzled-related protein (sFRP) family.</text>
</comment>
<dbReference type="GO" id="GO:0030154">
    <property type="term" value="P:cell differentiation"/>
    <property type="evidence" value="ECO:0007669"/>
    <property type="project" value="UniProtKB-KW"/>
</dbReference>
<accession>A0A7I8VXU1</accession>
<keyword evidence="3" id="KW-0217">Developmental protein</keyword>
<evidence type="ECO:0000256" key="10">
    <source>
        <dbReference type="SAM" id="MobiDB-lite"/>
    </source>
</evidence>
<evidence type="ECO:0000313" key="14">
    <source>
        <dbReference type="Proteomes" id="UP000549394"/>
    </source>
</evidence>
<keyword evidence="5" id="KW-0879">Wnt signaling pathway</keyword>
<evidence type="ECO:0000256" key="4">
    <source>
        <dbReference type="ARBA" id="ARBA00022525"/>
    </source>
</evidence>
<dbReference type="GO" id="GO:0017147">
    <property type="term" value="F:Wnt-protein binding"/>
    <property type="evidence" value="ECO:0007669"/>
    <property type="project" value="TreeGrafter"/>
</dbReference>
<feature type="disulfide bond" evidence="9">
    <location>
        <begin position="45"/>
        <end position="91"/>
    </location>
</feature>
<dbReference type="InterPro" id="IPR015526">
    <property type="entry name" value="Frizzled/SFRP"/>
</dbReference>
<reference evidence="13 14" key="1">
    <citation type="submission" date="2020-08" db="EMBL/GenBank/DDBJ databases">
        <authorList>
            <person name="Hejnol A."/>
        </authorList>
    </citation>
    <scope>NUCLEOTIDE SEQUENCE [LARGE SCALE GENOMIC DNA]</scope>
</reference>
<keyword evidence="7" id="KW-0221">Differentiation</keyword>
<feature type="domain" description="FZ" evidence="12">
    <location>
        <begin position="30"/>
        <end position="146"/>
    </location>
</feature>
<dbReference type="GO" id="GO:0060070">
    <property type="term" value="P:canonical Wnt signaling pathway"/>
    <property type="evidence" value="ECO:0007669"/>
    <property type="project" value="TreeGrafter"/>
</dbReference>
<keyword evidence="6 11" id="KW-0732">Signal</keyword>
<evidence type="ECO:0000256" key="5">
    <source>
        <dbReference type="ARBA" id="ARBA00022687"/>
    </source>
</evidence>
<evidence type="ECO:0000256" key="7">
    <source>
        <dbReference type="ARBA" id="ARBA00022782"/>
    </source>
</evidence>
<evidence type="ECO:0000256" key="2">
    <source>
        <dbReference type="ARBA" id="ARBA00010054"/>
    </source>
</evidence>
<feature type="chain" id="PRO_5029450273" evidence="11">
    <location>
        <begin position="19"/>
        <end position="301"/>
    </location>
</feature>
<comment type="subcellular location">
    <subcellularLocation>
        <location evidence="1">Secreted</location>
    </subcellularLocation>
</comment>
<dbReference type="GO" id="GO:0005615">
    <property type="term" value="C:extracellular space"/>
    <property type="evidence" value="ECO:0007669"/>
    <property type="project" value="TreeGrafter"/>
</dbReference>
<dbReference type="PROSITE" id="PS50038">
    <property type="entry name" value="FZ"/>
    <property type="match status" value="1"/>
</dbReference>
<proteinExistence type="inferred from homology"/>
<dbReference type="FunFam" id="1.10.2000.10:FF:000001">
    <property type="entry name" value="secreted frizzled-related protein 2"/>
    <property type="match status" value="1"/>
</dbReference>
<feature type="region of interest" description="Disordered" evidence="10">
    <location>
        <begin position="276"/>
        <end position="301"/>
    </location>
</feature>
<evidence type="ECO:0000256" key="6">
    <source>
        <dbReference type="ARBA" id="ARBA00022729"/>
    </source>
</evidence>
<dbReference type="SUPFAM" id="SSF63501">
    <property type="entry name" value="Frizzled cysteine-rich domain"/>
    <property type="match status" value="1"/>
</dbReference>
<protein>
    <submittedName>
        <fullName evidence="13">DgyrCDS9583</fullName>
    </submittedName>
</protein>
<dbReference type="Proteomes" id="UP000549394">
    <property type="component" value="Unassembled WGS sequence"/>
</dbReference>
<dbReference type="InterPro" id="IPR020067">
    <property type="entry name" value="Frizzled_dom"/>
</dbReference>
<feature type="disulfide bond" evidence="9">
    <location>
        <begin position="110"/>
        <end position="134"/>
    </location>
</feature>